<name>A0A544TI16_9BACI</name>
<dbReference type="OrthoDB" id="2940015at2"/>
<evidence type="ECO:0000313" key="1">
    <source>
        <dbReference type="EMBL" id="TQR17097.1"/>
    </source>
</evidence>
<sequence length="158" mass="18666">MKTKTIICILIPLLLVGLVIVNRDFVSQSIEWKLNWGFDVPRPSKMETVFTSRNGFPNEGETFLILSYRSLENKLKDKDGWTAINEKSHDRVLTLLQSFQKNVTDINNTQNCESLFQEYPVSYNENDKYFYHLEEDNSYILAISNKREQKLYVMEWIQ</sequence>
<dbReference type="RefSeq" id="WP_142537340.1">
    <property type="nucleotide sequence ID" value="NZ_BMIE01000002.1"/>
</dbReference>
<accession>A0A544TI16</accession>
<evidence type="ECO:0000313" key="2">
    <source>
        <dbReference type="Proteomes" id="UP000317316"/>
    </source>
</evidence>
<dbReference type="AlphaFoldDB" id="A0A544TI16"/>
<keyword evidence="2" id="KW-1185">Reference proteome</keyword>
<gene>
    <name evidence="1" type="ORF">FG382_02830</name>
</gene>
<proteinExistence type="predicted"/>
<protein>
    <submittedName>
        <fullName evidence="1">Uncharacterized protein</fullName>
    </submittedName>
</protein>
<organism evidence="1 2">
    <name type="scientific">Psychrobacillus lasiicapitis</name>
    <dbReference type="NCBI Taxonomy" id="1636719"/>
    <lineage>
        <taxon>Bacteria</taxon>
        <taxon>Bacillati</taxon>
        <taxon>Bacillota</taxon>
        <taxon>Bacilli</taxon>
        <taxon>Bacillales</taxon>
        <taxon>Bacillaceae</taxon>
        <taxon>Psychrobacillus</taxon>
    </lineage>
</organism>
<reference evidence="1 2" key="1">
    <citation type="submission" date="2019-05" db="EMBL/GenBank/DDBJ databases">
        <title>Psychrobacillus vulpis sp. nov., a new species isolated from feces of a red fox that inhabits in The Tablas de Daimiel Natural Park, Albacete, Spain.</title>
        <authorList>
            <person name="Rodriguez M."/>
            <person name="Reina J.C."/>
            <person name="Bejar V."/>
            <person name="Llamas I."/>
        </authorList>
    </citation>
    <scope>NUCLEOTIDE SEQUENCE [LARGE SCALE GENOMIC DNA]</scope>
    <source>
        <strain evidence="1 2">NEAU-3TGS17</strain>
    </source>
</reference>
<dbReference type="Proteomes" id="UP000317316">
    <property type="component" value="Unassembled WGS sequence"/>
</dbReference>
<comment type="caution">
    <text evidence="1">The sequence shown here is derived from an EMBL/GenBank/DDBJ whole genome shotgun (WGS) entry which is preliminary data.</text>
</comment>
<dbReference type="EMBL" id="VDGH01000001">
    <property type="protein sequence ID" value="TQR17097.1"/>
    <property type="molecule type" value="Genomic_DNA"/>
</dbReference>